<evidence type="ECO:0000313" key="1">
    <source>
        <dbReference type="EMBL" id="QOS68410.1"/>
    </source>
</evidence>
<protein>
    <submittedName>
        <fullName evidence="1">Uncharacterized protein</fullName>
    </submittedName>
</protein>
<sequence>MSFCTCPVVQCPRHPSNHDEGCDPCIKDNLEKGKMPACMFKAVSDDVDDVRDFSLQGFVDFYLKHHANPAEAAAE</sequence>
<dbReference type="EMBL" id="CP063310">
    <property type="protein sequence ID" value="QOS68410.1"/>
    <property type="molecule type" value="Genomic_DNA"/>
</dbReference>
<accession>A0A6L7IM84</accession>
<organism evidence="1 2">
    <name type="scientific">Eggerthella guodeyinii</name>
    <dbReference type="NCBI Taxonomy" id="2690837"/>
    <lineage>
        <taxon>Bacteria</taxon>
        <taxon>Bacillati</taxon>
        <taxon>Actinomycetota</taxon>
        <taxon>Coriobacteriia</taxon>
        <taxon>Eggerthellales</taxon>
        <taxon>Eggerthellaceae</taxon>
        <taxon>Eggerthella</taxon>
    </lineage>
</organism>
<gene>
    <name evidence="1" type="ORF">GS424_000610</name>
</gene>
<evidence type="ECO:0000313" key="2">
    <source>
        <dbReference type="Proteomes" id="UP000478463"/>
    </source>
</evidence>
<proteinExistence type="predicted"/>
<dbReference type="KEGG" id="egd:GS424_000610"/>
<dbReference type="RefSeq" id="WP_186938849.1">
    <property type="nucleotide sequence ID" value="NZ_CP063310.1"/>
</dbReference>
<dbReference type="AlphaFoldDB" id="A0A6L7IM84"/>
<dbReference type="Pfam" id="PF20095">
    <property type="entry name" value="DUF6485"/>
    <property type="match status" value="1"/>
</dbReference>
<reference evidence="1 2" key="1">
    <citation type="submission" date="2020-10" db="EMBL/GenBank/DDBJ databases">
        <title>Eggerthella sp. nov., isolated from human feces.</title>
        <authorList>
            <person name="Yajun G."/>
        </authorList>
    </citation>
    <scope>NUCLEOTIDE SEQUENCE [LARGE SCALE GENOMIC DNA]</scope>
    <source>
        <strain evidence="1 2">HF-1101</strain>
    </source>
</reference>
<name>A0A6L7IM84_9ACTN</name>
<dbReference type="Proteomes" id="UP000478463">
    <property type="component" value="Chromosome"/>
</dbReference>